<protein>
    <submittedName>
        <fullName evidence="2">Uncharacterized protein</fullName>
    </submittedName>
</protein>
<comment type="caution">
    <text evidence="2">The sequence shown here is derived from an EMBL/GenBank/DDBJ whole genome shotgun (WGS) entry which is preliminary data.</text>
</comment>
<evidence type="ECO:0000256" key="1">
    <source>
        <dbReference type="SAM" id="MobiDB-lite"/>
    </source>
</evidence>
<reference evidence="2 3" key="1">
    <citation type="submission" date="2021-03" db="EMBL/GenBank/DDBJ databases">
        <title>The complete genome sequence of Acetobacter sacchari TBRC 11175.</title>
        <authorList>
            <person name="Charoenyingcharoen P."/>
            <person name="Yukphan P."/>
        </authorList>
    </citation>
    <scope>NUCLEOTIDE SEQUENCE [LARGE SCALE GENOMIC DNA]</scope>
    <source>
        <strain evidence="2 3">TBRC 11175</strain>
    </source>
</reference>
<dbReference type="Proteomes" id="UP000664771">
    <property type="component" value="Unassembled WGS sequence"/>
</dbReference>
<keyword evidence="3" id="KW-1185">Reference proteome</keyword>
<gene>
    <name evidence="2" type="ORF">J2D73_00385</name>
</gene>
<evidence type="ECO:0000313" key="2">
    <source>
        <dbReference type="EMBL" id="MBO1358255.1"/>
    </source>
</evidence>
<feature type="region of interest" description="Disordered" evidence="1">
    <location>
        <begin position="56"/>
        <end position="79"/>
    </location>
</feature>
<evidence type="ECO:0000313" key="3">
    <source>
        <dbReference type="Proteomes" id="UP000664771"/>
    </source>
</evidence>
<dbReference type="EMBL" id="JAFVMF010000001">
    <property type="protein sequence ID" value="MBO1358255.1"/>
    <property type="molecule type" value="Genomic_DNA"/>
</dbReference>
<feature type="compositionally biased region" description="Polar residues" evidence="1">
    <location>
        <begin position="59"/>
        <end position="73"/>
    </location>
</feature>
<dbReference type="RefSeq" id="WP_207878339.1">
    <property type="nucleotide sequence ID" value="NZ_JAFVMF010000001.1"/>
</dbReference>
<sequence length="79" mass="7612">MTTTAAISGAGYDLLASHHTGRSPAAPASLAATGVSVSTRHHGGGTFAMALDAAGRITTGDSGNSPGAQNDSASARLFG</sequence>
<accession>A0ABS3LQS4</accession>
<name>A0ABS3LQS4_9PROT</name>
<proteinExistence type="predicted"/>
<organism evidence="2 3">
    <name type="scientific">Acetobacter sacchari</name>
    <dbReference type="NCBI Taxonomy" id="2661687"/>
    <lineage>
        <taxon>Bacteria</taxon>
        <taxon>Pseudomonadati</taxon>
        <taxon>Pseudomonadota</taxon>
        <taxon>Alphaproteobacteria</taxon>
        <taxon>Acetobacterales</taxon>
        <taxon>Acetobacteraceae</taxon>
        <taxon>Acetobacter</taxon>
    </lineage>
</organism>